<evidence type="ECO:0000313" key="8">
    <source>
        <dbReference type="RefSeq" id="XP_015598842.1"/>
    </source>
</evidence>
<evidence type="ECO:0000256" key="1">
    <source>
        <dbReference type="ARBA" id="ARBA00022723"/>
    </source>
</evidence>
<dbReference type="GO" id="GO:0030150">
    <property type="term" value="P:protein import into mitochondrial matrix"/>
    <property type="evidence" value="ECO:0007669"/>
    <property type="project" value="TreeGrafter"/>
</dbReference>
<dbReference type="InterPro" id="IPR024158">
    <property type="entry name" value="Mt_import_TIM15"/>
</dbReference>
<dbReference type="Proteomes" id="UP000694920">
    <property type="component" value="Unplaced"/>
</dbReference>
<evidence type="ECO:0000256" key="3">
    <source>
        <dbReference type="ARBA" id="ARBA00022833"/>
    </source>
</evidence>
<evidence type="ECO:0000256" key="2">
    <source>
        <dbReference type="ARBA" id="ARBA00022771"/>
    </source>
</evidence>
<evidence type="ECO:0000313" key="7">
    <source>
        <dbReference type="Proteomes" id="UP000694920"/>
    </source>
</evidence>
<evidence type="ECO:0000256" key="5">
    <source>
        <dbReference type="SAM" id="MobiDB-lite"/>
    </source>
</evidence>
<dbReference type="GeneID" id="107269480"/>
<dbReference type="AlphaFoldDB" id="A0AAJ7FMA8"/>
<dbReference type="PANTHER" id="PTHR20922">
    <property type="entry name" value="DNL-TYPE ZINC FINGER PROTEIN"/>
    <property type="match status" value="1"/>
</dbReference>
<dbReference type="InterPro" id="IPR007853">
    <property type="entry name" value="Znf_DNL-typ"/>
</dbReference>
<keyword evidence="2 4" id="KW-0863">Zinc-finger</keyword>
<keyword evidence="1" id="KW-0479">Metal-binding</keyword>
<dbReference type="GO" id="GO:0006457">
    <property type="term" value="P:protein folding"/>
    <property type="evidence" value="ECO:0007669"/>
    <property type="project" value="TreeGrafter"/>
</dbReference>
<dbReference type="KEGG" id="ccin:107269480"/>
<dbReference type="RefSeq" id="XP_015598842.1">
    <property type="nucleotide sequence ID" value="XM_015743356.2"/>
</dbReference>
<dbReference type="PROSITE" id="PS51501">
    <property type="entry name" value="ZF_DNL"/>
    <property type="match status" value="1"/>
</dbReference>
<proteinExistence type="predicted"/>
<name>A0AAJ7FMA8_CEPCN</name>
<accession>A0AAJ7FMA8</accession>
<dbReference type="GO" id="GO:0005739">
    <property type="term" value="C:mitochondrion"/>
    <property type="evidence" value="ECO:0007669"/>
    <property type="project" value="TreeGrafter"/>
</dbReference>
<sequence length="213" mass="24666">MSWLQRALRLGVRMSVCKSQQNFTNHIQNVQQILNNKFYATSEIQRRVFSDTNPKSEEDTTNNEPASKKAIGKLEVKLHLSFVCKRCKSRNNKIISRLAYTNGIVIVRCDGCKNNHLIADNLGWFGHTEGKMNIENILAKKGEKVRKVQNDYEGYFEIVTEELLSKIKEQQRQEMEREIIDKADDLPKLEDEQINVKKDSIPQSNDDNKKIIV</sequence>
<dbReference type="GO" id="GO:0051087">
    <property type="term" value="F:protein-folding chaperone binding"/>
    <property type="evidence" value="ECO:0007669"/>
    <property type="project" value="TreeGrafter"/>
</dbReference>
<dbReference type="Pfam" id="PF05180">
    <property type="entry name" value="zf-DNL"/>
    <property type="match status" value="1"/>
</dbReference>
<keyword evidence="7" id="KW-1185">Reference proteome</keyword>
<feature type="domain" description="DNL-type" evidence="6">
    <location>
        <begin position="73"/>
        <end position="170"/>
    </location>
</feature>
<evidence type="ECO:0000259" key="6">
    <source>
        <dbReference type="PROSITE" id="PS51501"/>
    </source>
</evidence>
<gene>
    <name evidence="8" type="primary">LOC107269480</name>
</gene>
<dbReference type="PANTHER" id="PTHR20922:SF13">
    <property type="entry name" value="DNL-TYPE ZINC FINGER PROTEIN"/>
    <property type="match status" value="1"/>
</dbReference>
<keyword evidence="3" id="KW-0862">Zinc</keyword>
<organism evidence="7 8">
    <name type="scientific">Cephus cinctus</name>
    <name type="common">Wheat stem sawfly</name>
    <dbReference type="NCBI Taxonomy" id="211228"/>
    <lineage>
        <taxon>Eukaryota</taxon>
        <taxon>Metazoa</taxon>
        <taxon>Ecdysozoa</taxon>
        <taxon>Arthropoda</taxon>
        <taxon>Hexapoda</taxon>
        <taxon>Insecta</taxon>
        <taxon>Pterygota</taxon>
        <taxon>Neoptera</taxon>
        <taxon>Endopterygota</taxon>
        <taxon>Hymenoptera</taxon>
        <taxon>Cephoidea</taxon>
        <taxon>Cephidae</taxon>
        <taxon>Cephus</taxon>
    </lineage>
</organism>
<protein>
    <submittedName>
        <fullName evidence="8">Uncharacterized protein C24H6.02c</fullName>
    </submittedName>
</protein>
<dbReference type="GO" id="GO:0008270">
    <property type="term" value="F:zinc ion binding"/>
    <property type="evidence" value="ECO:0007669"/>
    <property type="project" value="UniProtKB-KW"/>
</dbReference>
<evidence type="ECO:0000256" key="4">
    <source>
        <dbReference type="PROSITE-ProRule" id="PRU00834"/>
    </source>
</evidence>
<reference evidence="8" key="1">
    <citation type="submission" date="2025-08" db="UniProtKB">
        <authorList>
            <consortium name="RefSeq"/>
        </authorList>
    </citation>
    <scope>IDENTIFICATION</scope>
</reference>
<feature type="region of interest" description="Disordered" evidence="5">
    <location>
        <begin position="191"/>
        <end position="213"/>
    </location>
</feature>
<dbReference type="GO" id="GO:0050821">
    <property type="term" value="P:protein stabilization"/>
    <property type="evidence" value="ECO:0007669"/>
    <property type="project" value="TreeGrafter"/>
</dbReference>